<sequence>MRIVFLHGIGDGDPTMGWLDGLNRGLMQAGHPPVEKERVIAPRYRSLLNTAGVSAKVPPVTYKPKDDASGRREFERRQAKVQRKLGSESGVRSFGFDRVPEAPLSILQEAAINAIPWYDLPQVKRYMQSEGTRGAILQLILDNLPGSGDIILVGHSLGSVVAIDLLDNLHEGLHVRRFITIGSPASSRPLHENSDRLLKKFPYARVDDWTNFFDRRDVVTGGRGLASTFPGAQDFTIDIGGQHGASKYLGHPSVSGLIADVLYPTKAVALRESGIAVRLGDNEASILLSLHFGHAVQRHIKDKNAAARYADALSAQQDEVVAQIEAAAAASDTTVAPELYELARGTVPTLPHRWELHEAVSELVVLAMTNLIEPYEINVERAPKDALADLTVELGFQRSTGTKIGSAIEDVQGYVSRKGGVPWGRVLTAAAGVAIVAAGPVGLIVAAPAGVFGAAALTGGLAALGPGGMVGGLAMLGGLAGTGAAVATTAATAGGGPAQPINDSNTLVLRVAVEHARRILELPYDEDLWYQITDLETQLSARINRLSVYSDPKSPALEALHSGKFTVSRLLAFMLEKGLGPKALVAAESETDRLLLEEKKPIEERKSIES</sequence>
<keyword evidence="4" id="KW-1185">Reference proteome</keyword>
<dbReference type="Proteomes" id="UP001081071">
    <property type="component" value="Unassembled WGS sequence"/>
</dbReference>
<reference evidence="3" key="1">
    <citation type="submission" date="2022-12" db="EMBL/GenBank/DDBJ databases">
        <authorList>
            <person name="Krivoruchko A.V."/>
            <person name="Elkin A."/>
        </authorList>
    </citation>
    <scope>NUCLEOTIDE SEQUENCE</scope>
    <source>
        <strain evidence="3">IEGM 1391</strain>
    </source>
</reference>
<dbReference type="InterPro" id="IPR029058">
    <property type="entry name" value="AB_hydrolase_fold"/>
</dbReference>
<proteinExistence type="predicted"/>
<dbReference type="SUPFAM" id="SSF53474">
    <property type="entry name" value="alpha/beta-Hydrolases"/>
    <property type="match status" value="1"/>
</dbReference>
<dbReference type="Pfam" id="PF07819">
    <property type="entry name" value="PGAP1"/>
    <property type="match status" value="1"/>
</dbReference>
<gene>
    <name evidence="3" type="ORF">O4220_20790</name>
</gene>
<protein>
    <recommendedName>
        <fullName evidence="2">GPI inositol-deacylase PGAP1-like alpha/beta domain-containing protein</fullName>
    </recommendedName>
</protein>
<name>A0ABT4MIZ8_9NOCA</name>
<organism evidence="3 4">
    <name type="scientific">Rhodococcus ruber</name>
    <dbReference type="NCBI Taxonomy" id="1830"/>
    <lineage>
        <taxon>Bacteria</taxon>
        <taxon>Bacillati</taxon>
        <taxon>Actinomycetota</taxon>
        <taxon>Actinomycetes</taxon>
        <taxon>Mycobacteriales</taxon>
        <taxon>Nocardiaceae</taxon>
        <taxon>Rhodococcus</taxon>
    </lineage>
</organism>
<dbReference type="InterPro" id="IPR012908">
    <property type="entry name" value="PGAP1-ab_dom-like"/>
</dbReference>
<evidence type="ECO:0000259" key="2">
    <source>
        <dbReference type="Pfam" id="PF07819"/>
    </source>
</evidence>
<evidence type="ECO:0000313" key="3">
    <source>
        <dbReference type="EMBL" id="MCZ4520956.1"/>
    </source>
</evidence>
<dbReference type="EMBL" id="JAPWIJ010000009">
    <property type="protein sequence ID" value="MCZ4520956.1"/>
    <property type="molecule type" value="Genomic_DNA"/>
</dbReference>
<feature type="compositionally biased region" description="Basic and acidic residues" evidence="1">
    <location>
        <begin position="63"/>
        <end position="78"/>
    </location>
</feature>
<dbReference type="RefSeq" id="WP_269607374.1">
    <property type="nucleotide sequence ID" value="NZ_JAPWIJ010000009.1"/>
</dbReference>
<evidence type="ECO:0000256" key="1">
    <source>
        <dbReference type="SAM" id="MobiDB-lite"/>
    </source>
</evidence>
<feature type="region of interest" description="Disordered" evidence="1">
    <location>
        <begin position="58"/>
        <end position="86"/>
    </location>
</feature>
<comment type="caution">
    <text evidence="3">The sequence shown here is derived from an EMBL/GenBank/DDBJ whole genome shotgun (WGS) entry which is preliminary data.</text>
</comment>
<evidence type="ECO:0000313" key="4">
    <source>
        <dbReference type="Proteomes" id="UP001081071"/>
    </source>
</evidence>
<feature type="domain" description="GPI inositol-deacylase PGAP1-like alpha/beta" evidence="2">
    <location>
        <begin position="136"/>
        <end position="194"/>
    </location>
</feature>
<accession>A0ABT4MIZ8</accession>
<dbReference type="Gene3D" id="3.40.50.1820">
    <property type="entry name" value="alpha/beta hydrolase"/>
    <property type="match status" value="1"/>
</dbReference>